<dbReference type="AlphaFoldDB" id="A0AA38J294"/>
<evidence type="ECO:0000313" key="1">
    <source>
        <dbReference type="EMBL" id="KAJ3665761.1"/>
    </source>
</evidence>
<reference evidence="1" key="1">
    <citation type="journal article" date="2023" name="G3 (Bethesda)">
        <title>Whole genome assemblies of Zophobas morio and Tenebrio molitor.</title>
        <authorList>
            <person name="Kaur S."/>
            <person name="Stinson S.A."/>
            <person name="diCenzo G.C."/>
        </authorList>
    </citation>
    <scope>NUCLEOTIDE SEQUENCE</scope>
    <source>
        <strain evidence="1">QUZm001</strain>
    </source>
</reference>
<proteinExistence type="predicted"/>
<dbReference type="Proteomes" id="UP001168821">
    <property type="component" value="Unassembled WGS sequence"/>
</dbReference>
<name>A0AA38J294_9CUCU</name>
<sequence length="129" mass="14815">MRLIFQTGPPLLVGFIPWSFCNFHRGLPFLGQHLVLFKFQVERGQHIFDPAFSLPDCFGLIHPKTKHKEVAWRGSLARFGLVMEKKPFFNASPLVLTRQAAKSDLCIYRWSRYSQGRDHVNLCAVPKGC</sequence>
<evidence type="ECO:0000313" key="2">
    <source>
        <dbReference type="Proteomes" id="UP001168821"/>
    </source>
</evidence>
<dbReference type="EMBL" id="JALNTZ010000001">
    <property type="protein sequence ID" value="KAJ3665761.1"/>
    <property type="molecule type" value="Genomic_DNA"/>
</dbReference>
<accession>A0AA38J294</accession>
<organism evidence="1 2">
    <name type="scientific">Zophobas morio</name>
    <dbReference type="NCBI Taxonomy" id="2755281"/>
    <lineage>
        <taxon>Eukaryota</taxon>
        <taxon>Metazoa</taxon>
        <taxon>Ecdysozoa</taxon>
        <taxon>Arthropoda</taxon>
        <taxon>Hexapoda</taxon>
        <taxon>Insecta</taxon>
        <taxon>Pterygota</taxon>
        <taxon>Neoptera</taxon>
        <taxon>Endopterygota</taxon>
        <taxon>Coleoptera</taxon>
        <taxon>Polyphaga</taxon>
        <taxon>Cucujiformia</taxon>
        <taxon>Tenebrionidae</taxon>
        <taxon>Zophobas</taxon>
    </lineage>
</organism>
<keyword evidence="2" id="KW-1185">Reference proteome</keyword>
<comment type="caution">
    <text evidence="1">The sequence shown here is derived from an EMBL/GenBank/DDBJ whole genome shotgun (WGS) entry which is preliminary data.</text>
</comment>
<protein>
    <submittedName>
        <fullName evidence="1">Uncharacterized protein</fullName>
    </submittedName>
</protein>
<gene>
    <name evidence="1" type="ORF">Zmor_001237</name>
</gene>